<sequence length="173" mass="19263">MDDQTAKTVAVFDRPFKLPGFDETLPAGEYDIETELASPPDHKDPQAWKASVVVHLHPRLSHPGLTRSLSVSLVDLDHARAKDKKSGKDLSQVFLEEMLADPMVQLVMQADGVSEAQLRHLYSGTRTTKTDKDVLDTKTETGTEQKRLPDRSKIHDAENEGMPCRPRMSSVSD</sequence>
<dbReference type="Proteomes" id="UP000428330">
    <property type="component" value="Chromosome"/>
</dbReference>
<accession>A0A6I6IM91</accession>
<dbReference type="KEGG" id="rom:EI983_02485"/>
<evidence type="ECO:0000256" key="1">
    <source>
        <dbReference type="SAM" id="MobiDB-lite"/>
    </source>
</evidence>
<reference evidence="3" key="1">
    <citation type="submission" date="2018-12" db="EMBL/GenBank/DDBJ databases">
        <title>Complete genome sequence of Roseovarius sp. MME-070.</title>
        <authorList>
            <person name="Nam Y.-D."/>
            <person name="Kang J."/>
            <person name="Chung W.-H."/>
            <person name="Park Y.S."/>
        </authorList>
    </citation>
    <scope>NUCLEOTIDE SEQUENCE [LARGE SCALE GENOMIC DNA]</scope>
    <source>
        <strain evidence="3">MME-070</strain>
    </source>
</reference>
<dbReference type="AlphaFoldDB" id="A0A6I6IM91"/>
<protein>
    <submittedName>
        <fullName evidence="2">Uncharacterized protein</fullName>
    </submittedName>
</protein>
<proteinExistence type="predicted"/>
<evidence type="ECO:0000313" key="3">
    <source>
        <dbReference type="Proteomes" id="UP000428330"/>
    </source>
</evidence>
<evidence type="ECO:0000313" key="2">
    <source>
        <dbReference type="EMBL" id="QGX97204.1"/>
    </source>
</evidence>
<dbReference type="OrthoDB" id="8378722at2"/>
<feature type="compositionally biased region" description="Basic and acidic residues" evidence="1">
    <location>
        <begin position="128"/>
        <end position="158"/>
    </location>
</feature>
<feature type="region of interest" description="Disordered" evidence="1">
    <location>
        <begin position="128"/>
        <end position="173"/>
    </location>
</feature>
<dbReference type="RefSeq" id="WP_157705710.1">
    <property type="nucleotide sequence ID" value="NZ_CP034348.1"/>
</dbReference>
<organism evidence="2 3">
    <name type="scientific">Roseovarius faecimaris</name>
    <dbReference type="NCBI Taxonomy" id="2494550"/>
    <lineage>
        <taxon>Bacteria</taxon>
        <taxon>Pseudomonadati</taxon>
        <taxon>Pseudomonadota</taxon>
        <taxon>Alphaproteobacteria</taxon>
        <taxon>Rhodobacterales</taxon>
        <taxon>Roseobacteraceae</taxon>
        <taxon>Roseovarius</taxon>
    </lineage>
</organism>
<dbReference type="EMBL" id="CP034348">
    <property type="protein sequence ID" value="QGX97204.1"/>
    <property type="molecule type" value="Genomic_DNA"/>
</dbReference>
<name>A0A6I6IM91_9RHOB</name>
<gene>
    <name evidence="2" type="ORF">EI983_02485</name>
</gene>
<keyword evidence="3" id="KW-1185">Reference proteome</keyword>